<name>A0A4Y2EWC0_ARAVE</name>
<dbReference type="AlphaFoldDB" id="A0A4Y2EWC0"/>
<dbReference type="Proteomes" id="UP000499080">
    <property type="component" value="Unassembled WGS sequence"/>
</dbReference>
<accession>A0A4Y2EWC0</accession>
<protein>
    <submittedName>
        <fullName evidence="1">Uncharacterized protein</fullName>
    </submittedName>
</protein>
<evidence type="ECO:0000313" key="2">
    <source>
        <dbReference type="Proteomes" id="UP000499080"/>
    </source>
</evidence>
<organism evidence="1 2">
    <name type="scientific">Araneus ventricosus</name>
    <name type="common">Orbweaver spider</name>
    <name type="synonym">Epeira ventricosa</name>
    <dbReference type="NCBI Taxonomy" id="182803"/>
    <lineage>
        <taxon>Eukaryota</taxon>
        <taxon>Metazoa</taxon>
        <taxon>Ecdysozoa</taxon>
        <taxon>Arthropoda</taxon>
        <taxon>Chelicerata</taxon>
        <taxon>Arachnida</taxon>
        <taxon>Araneae</taxon>
        <taxon>Araneomorphae</taxon>
        <taxon>Entelegynae</taxon>
        <taxon>Araneoidea</taxon>
        <taxon>Araneidae</taxon>
        <taxon>Araneus</taxon>
    </lineage>
</organism>
<dbReference type="EMBL" id="BGPR01000705">
    <property type="protein sequence ID" value="GBM32316.1"/>
    <property type="molecule type" value="Genomic_DNA"/>
</dbReference>
<proteinExistence type="predicted"/>
<keyword evidence="2" id="KW-1185">Reference proteome</keyword>
<gene>
    <name evidence="1" type="ORF">AVEN_224703_1</name>
</gene>
<reference evidence="1 2" key="1">
    <citation type="journal article" date="2019" name="Sci. Rep.">
        <title>Orb-weaving spider Araneus ventricosus genome elucidates the spidroin gene catalogue.</title>
        <authorList>
            <person name="Kono N."/>
            <person name="Nakamura H."/>
            <person name="Ohtoshi R."/>
            <person name="Moran D.A.P."/>
            <person name="Shinohara A."/>
            <person name="Yoshida Y."/>
            <person name="Fujiwara M."/>
            <person name="Mori M."/>
            <person name="Tomita M."/>
            <person name="Arakawa K."/>
        </authorList>
    </citation>
    <scope>NUCLEOTIDE SEQUENCE [LARGE SCALE GENOMIC DNA]</scope>
</reference>
<sequence>MPWIRKYHGTDKYRNRPPLFDMQIFNFSILPCTKISAEKLKDKLTCSPGKRENKLTVLLSQGYFCKNIGLSVLCEYRKSPFLFADARMVTLLASNSEANQADS</sequence>
<evidence type="ECO:0000313" key="1">
    <source>
        <dbReference type="EMBL" id="GBM32316.1"/>
    </source>
</evidence>
<comment type="caution">
    <text evidence="1">The sequence shown here is derived from an EMBL/GenBank/DDBJ whole genome shotgun (WGS) entry which is preliminary data.</text>
</comment>